<proteinExistence type="predicted"/>
<evidence type="ECO:0000313" key="3">
    <source>
        <dbReference type="Proteomes" id="UP001501353"/>
    </source>
</evidence>
<comment type="caution">
    <text evidence="2">The sequence shown here is derived from an EMBL/GenBank/DDBJ whole genome shotgun (WGS) entry which is preliminary data.</text>
</comment>
<name>A0ABP7SX40_9BURK</name>
<protein>
    <submittedName>
        <fullName evidence="2">Uncharacterized protein</fullName>
    </submittedName>
</protein>
<dbReference type="Proteomes" id="UP001501353">
    <property type="component" value="Unassembled WGS sequence"/>
</dbReference>
<evidence type="ECO:0000313" key="2">
    <source>
        <dbReference type="EMBL" id="GAA4017811.1"/>
    </source>
</evidence>
<dbReference type="EMBL" id="BAAAZE010000006">
    <property type="protein sequence ID" value="GAA4017811.1"/>
    <property type="molecule type" value="Genomic_DNA"/>
</dbReference>
<gene>
    <name evidence="2" type="ORF">GCM10022212_11870</name>
</gene>
<accession>A0ABP7SX40</accession>
<reference evidence="3" key="1">
    <citation type="journal article" date="2019" name="Int. J. Syst. Evol. Microbiol.">
        <title>The Global Catalogue of Microorganisms (GCM) 10K type strain sequencing project: providing services to taxonomists for standard genome sequencing and annotation.</title>
        <authorList>
            <consortium name="The Broad Institute Genomics Platform"/>
            <consortium name="The Broad Institute Genome Sequencing Center for Infectious Disease"/>
            <person name="Wu L."/>
            <person name="Ma J."/>
        </authorList>
    </citation>
    <scope>NUCLEOTIDE SEQUENCE [LARGE SCALE GENOMIC DNA]</scope>
    <source>
        <strain evidence="3">JCM 16673</strain>
    </source>
</reference>
<keyword evidence="3" id="KW-1185">Reference proteome</keyword>
<feature type="region of interest" description="Disordered" evidence="1">
    <location>
        <begin position="70"/>
        <end position="89"/>
    </location>
</feature>
<feature type="region of interest" description="Disordered" evidence="1">
    <location>
        <begin position="1"/>
        <end position="35"/>
    </location>
</feature>
<organism evidence="2 3">
    <name type="scientific">Actimicrobium antarcticum</name>
    <dbReference type="NCBI Taxonomy" id="1051899"/>
    <lineage>
        <taxon>Bacteria</taxon>
        <taxon>Pseudomonadati</taxon>
        <taxon>Pseudomonadota</taxon>
        <taxon>Betaproteobacteria</taxon>
        <taxon>Burkholderiales</taxon>
        <taxon>Oxalobacteraceae</taxon>
        <taxon>Actimicrobium</taxon>
    </lineage>
</organism>
<sequence length="89" mass="9417">MESVLRPLDHRKGGPSGLPESAEDTIAGTAEPTPPFSRLKISLADGLPGVNKTHLAQDNRVSFKATTLLQNADPPTFLQESGPDPSPQT</sequence>
<evidence type="ECO:0000256" key="1">
    <source>
        <dbReference type="SAM" id="MobiDB-lite"/>
    </source>
</evidence>